<name>A0A139XFB9_9CYAN</name>
<feature type="active site" evidence="6">
    <location>
        <position position="300"/>
    </location>
</feature>
<dbReference type="RefSeq" id="WP_017748403.1">
    <property type="nucleotide sequence ID" value="NZ_KQ976354.1"/>
</dbReference>
<evidence type="ECO:0000256" key="5">
    <source>
        <dbReference type="ARBA" id="ARBA00048267"/>
    </source>
</evidence>
<feature type="active site" evidence="6">
    <location>
        <position position="207"/>
    </location>
</feature>
<dbReference type="Pfam" id="PF00072">
    <property type="entry name" value="Response_reg"/>
    <property type="match status" value="1"/>
</dbReference>
<keyword evidence="1" id="KW-0963">Cytoplasm</keyword>
<evidence type="ECO:0000256" key="7">
    <source>
        <dbReference type="PROSITE-ProRule" id="PRU00169"/>
    </source>
</evidence>
<comment type="caution">
    <text evidence="10">The sequence shown here is derived from an EMBL/GenBank/DDBJ whole genome shotgun (WGS) entry which is preliminary data.</text>
</comment>
<dbReference type="InterPro" id="IPR000673">
    <property type="entry name" value="Sig_transdc_resp-reg_Me-estase"/>
</dbReference>
<dbReference type="EC" id="3.1.1.61" evidence="4"/>
<dbReference type="SMART" id="SM00448">
    <property type="entry name" value="REC"/>
    <property type="match status" value="1"/>
</dbReference>
<keyword evidence="7" id="KW-0597">Phosphoprotein</keyword>
<keyword evidence="2 6" id="KW-0145">Chemotaxis</keyword>
<dbReference type="Gene3D" id="3.40.50.180">
    <property type="entry name" value="Methylesterase CheB, C-terminal domain"/>
    <property type="match status" value="1"/>
</dbReference>
<evidence type="ECO:0000259" key="8">
    <source>
        <dbReference type="PROSITE" id="PS50110"/>
    </source>
</evidence>
<dbReference type="OrthoDB" id="9793421at2"/>
<keyword evidence="3 6" id="KW-0378">Hydrolase</keyword>
<dbReference type="GO" id="GO:0000156">
    <property type="term" value="F:phosphorelay response regulator activity"/>
    <property type="evidence" value="ECO:0007669"/>
    <property type="project" value="InterPro"/>
</dbReference>
<dbReference type="Gene3D" id="3.40.50.2300">
    <property type="match status" value="1"/>
</dbReference>
<dbReference type="PANTHER" id="PTHR42872">
    <property type="entry name" value="PROTEIN-GLUTAMATE METHYLESTERASE/PROTEIN-GLUTAMINE GLUTAMINASE"/>
    <property type="match status" value="1"/>
</dbReference>
<proteinExistence type="predicted"/>
<dbReference type="PANTHER" id="PTHR42872:SF6">
    <property type="entry name" value="PROTEIN-GLUTAMATE METHYLESTERASE_PROTEIN-GLUTAMINE GLUTAMINASE"/>
    <property type="match status" value="1"/>
</dbReference>
<evidence type="ECO:0000256" key="6">
    <source>
        <dbReference type="PROSITE-ProRule" id="PRU00050"/>
    </source>
</evidence>
<dbReference type="STRING" id="128403.WA1_11135"/>
<dbReference type="PIRSF" id="PIRSF000876">
    <property type="entry name" value="RR_chemtxs_CheB"/>
    <property type="match status" value="1"/>
</dbReference>
<dbReference type="CDD" id="cd17541">
    <property type="entry name" value="REC_CheB-like"/>
    <property type="match status" value="1"/>
</dbReference>
<feature type="active site" evidence="6">
    <location>
        <position position="180"/>
    </location>
</feature>
<feature type="domain" description="CheB-type methylesterase" evidence="9">
    <location>
        <begin position="168"/>
        <end position="353"/>
    </location>
</feature>
<dbReference type="EMBL" id="ANNX02000015">
    <property type="protein sequence ID" value="KYC43388.1"/>
    <property type="molecule type" value="Genomic_DNA"/>
</dbReference>
<organism evidence="10 11">
    <name type="scientific">Scytonema hofmannii PCC 7110</name>
    <dbReference type="NCBI Taxonomy" id="128403"/>
    <lineage>
        <taxon>Bacteria</taxon>
        <taxon>Bacillati</taxon>
        <taxon>Cyanobacteriota</taxon>
        <taxon>Cyanophyceae</taxon>
        <taxon>Nostocales</taxon>
        <taxon>Scytonemataceae</taxon>
        <taxon>Scytonema</taxon>
    </lineage>
</organism>
<dbReference type="PROSITE" id="PS50110">
    <property type="entry name" value="RESPONSE_REGULATORY"/>
    <property type="match status" value="1"/>
</dbReference>
<comment type="catalytic activity">
    <reaction evidence="5">
        <text>[protein]-L-glutamate 5-O-methyl ester + H2O = L-glutamyl-[protein] + methanol + H(+)</text>
        <dbReference type="Rhea" id="RHEA:23236"/>
        <dbReference type="Rhea" id="RHEA-COMP:10208"/>
        <dbReference type="Rhea" id="RHEA-COMP:10311"/>
        <dbReference type="ChEBI" id="CHEBI:15377"/>
        <dbReference type="ChEBI" id="CHEBI:15378"/>
        <dbReference type="ChEBI" id="CHEBI:17790"/>
        <dbReference type="ChEBI" id="CHEBI:29973"/>
        <dbReference type="ChEBI" id="CHEBI:82795"/>
        <dbReference type="EC" id="3.1.1.61"/>
    </reaction>
</comment>
<evidence type="ECO:0000256" key="2">
    <source>
        <dbReference type="ARBA" id="ARBA00022500"/>
    </source>
</evidence>
<dbReference type="GO" id="GO:0006935">
    <property type="term" value="P:chemotaxis"/>
    <property type="evidence" value="ECO:0007669"/>
    <property type="project" value="UniProtKB-UniRule"/>
</dbReference>
<evidence type="ECO:0000256" key="3">
    <source>
        <dbReference type="ARBA" id="ARBA00022801"/>
    </source>
</evidence>
<dbReference type="CDD" id="cd16432">
    <property type="entry name" value="CheB_Rec"/>
    <property type="match status" value="1"/>
</dbReference>
<dbReference type="InterPro" id="IPR001789">
    <property type="entry name" value="Sig_transdc_resp-reg_receiver"/>
</dbReference>
<dbReference type="InterPro" id="IPR008248">
    <property type="entry name" value="CheB-like"/>
</dbReference>
<dbReference type="SUPFAM" id="SSF52172">
    <property type="entry name" value="CheY-like"/>
    <property type="match status" value="1"/>
</dbReference>
<sequence>MYSLKKKVVLIEDSPIALEILQRMLNSSSEIDVVGTARNGEEGLEVIIKTQPDVVCTDLLMEHMDGLELTRRIMAENPRPILVISNYVQKTDIDNVFRLLQAGAVDIFPKPPTNSPTDYEKLKAALIAKIKVLSNMKLVPKRQYKQLASTELTTSGSVSKKDSPRLMATSRVQIISLGGSTGSLQTIQKILNQLPSDFPLPVICVLHMGEGVLSGLLKWLSSECALRVKVAEMGEFPSPGTIYFAPEKNHLELDSQGAFIYSKALPGEKHCPSITVTFKSVADYYGKTTAGVLLSGIGSDGAEGLQTISQAGGITLAQNEHTMFGMVKEAISLNAVQHLLNIEEMTSFLLRIL</sequence>
<dbReference type="InterPro" id="IPR011006">
    <property type="entry name" value="CheY-like_superfamily"/>
</dbReference>
<evidence type="ECO:0000259" key="9">
    <source>
        <dbReference type="PROSITE" id="PS50122"/>
    </source>
</evidence>
<dbReference type="SUPFAM" id="SSF52738">
    <property type="entry name" value="Methylesterase CheB, C-terminal domain"/>
    <property type="match status" value="1"/>
</dbReference>
<gene>
    <name evidence="10" type="ORF">WA1_11135</name>
</gene>
<evidence type="ECO:0000313" key="10">
    <source>
        <dbReference type="EMBL" id="KYC43388.1"/>
    </source>
</evidence>
<evidence type="ECO:0000256" key="1">
    <source>
        <dbReference type="ARBA" id="ARBA00022490"/>
    </source>
</evidence>
<dbReference type="AlphaFoldDB" id="A0A139XFB9"/>
<dbReference type="Pfam" id="PF01339">
    <property type="entry name" value="CheB_methylest"/>
    <property type="match status" value="1"/>
</dbReference>
<keyword evidence="11" id="KW-1185">Reference proteome</keyword>
<evidence type="ECO:0000313" key="11">
    <source>
        <dbReference type="Proteomes" id="UP000076925"/>
    </source>
</evidence>
<evidence type="ECO:0000256" key="4">
    <source>
        <dbReference type="ARBA" id="ARBA00039140"/>
    </source>
</evidence>
<dbReference type="Proteomes" id="UP000076925">
    <property type="component" value="Unassembled WGS sequence"/>
</dbReference>
<dbReference type="GO" id="GO:0005737">
    <property type="term" value="C:cytoplasm"/>
    <property type="evidence" value="ECO:0007669"/>
    <property type="project" value="InterPro"/>
</dbReference>
<accession>A0A139XFB9</accession>
<dbReference type="InterPro" id="IPR035909">
    <property type="entry name" value="CheB_C"/>
</dbReference>
<dbReference type="GO" id="GO:0008984">
    <property type="term" value="F:protein-glutamate methylesterase activity"/>
    <property type="evidence" value="ECO:0007669"/>
    <property type="project" value="UniProtKB-EC"/>
</dbReference>
<reference evidence="10 11" key="1">
    <citation type="journal article" date="2013" name="Genome Biol. Evol.">
        <title>Genomes of Stigonematalean cyanobacteria (subsection V) and the evolution of oxygenic photosynthesis from prokaryotes to plastids.</title>
        <authorList>
            <person name="Dagan T."/>
            <person name="Roettger M."/>
            <person name="Stucken K."/>
            <person name="Landan G."/>
            <person name="Koch R."/>
            <person name="Major P."/>
            <person name="Gould S.B."/>
            <person name="Goremykin V.V."/>
            <person name="Rippka R."/>
            <person name="Tandeau de Marsac N."/>
            <person name="Gugger M."/>
            <person name="Lockhart P.J."/>
            <person name="Allen J.F."/>
            <person name="Brune I."/>
            <person name="Maus I."/>
            <person name="Puhler A."/>
            <person name="Martin W.F."/>
        </authorList>
    </citation>
    <scope>NUCLEOTIDE SEQUENCE [LARGE SCALE GENOMIC DNA]</scope>
    <source>
        <strain evidence="10 11">PCC 7110</strain>
    </source>
</reference>
<feature type="modified residue" description="4-aspartylphosphate" evidence="7">
    <location>
        <position position="58"/>
    </location>
</feature>
<dbReference type="PROSITE" id="PS50122">
    <property type="entry name" value="CHEB"/>
    <property type="match status" value="1"/>
</dbReference>
<protein>
    <recommendedName>
        <fullName evidence="4">protein-glutamate methylesterase</fullName>
        <ecNumber evidence="4">3.1.1.61</ecNumber>
    </recommendedName>
</protein>
<feature type="domain" description="Response regulatory" evidence="8">
    <location>
        <begin position="7"/>
        <end position="125"/>
    </location>
</feature>